<organism evidence="1 2">
    <name type="scientific">Stereocaulon virgatum</name>
    <dbReference type="NCBI Taxonomy" id="373712"/>
    <lineage>
        <taxon>Eukaryota</taxon>
        <taxon>Fungi</taxon>
        <taxon>Dikarya</taxon>
        <taxon>Ascomycota</taxon>
        <taxon>Pezizomycotina</taxon>
        <taxon>Lecanoromycetes</taxon>
        <taxon>OSLEUM clade</taxon>
        <taxon>Lecanoromycetidae</taxon>
        <taxon>Lecanorales</taxon>
        <taxon>Lecanorineae</taxon>
        <taxon>Stereocaulaceae</taxon>
        <taxon>Stereocaulon</taxon>
    </lineage>
</organism>
<sequence>MAFDLLYSYVSGYQAVIFLNGPMQRLWLRRKTLLLGETALRSRCFDTQILLRQTISFHQKRPENIAEQQIRSIENTVILRVQLPHKKRVIATTSRVTRSILLVVVFEITNSHCGRNGHRQMTDVSRAVCKLSYNS</sequence>
<name>A0ABR4AFP1_9LECA</name>
<evidence type="ECO:0000313" key="2">
    <source>
        <dbReference type="Proteomes" id="UP001590950"/>
    </source>
</evidence>
<accession>A0ABR4AFP1</accession>
<dbReference type="EMBL" id="JBEFKJ010000009">
    <property type="protein sequence ID" value="KAL2044304.1"/>
    <property type="molecule type" value="Genomic_DNA"/>
</dbReference>
<dbReference type="Proteomes" id="UP001590950">
    <property type="component" value="Unassembled WGS sequence"/>
</dbReference>
<protein>
    <submittedName>
        <fullName evidence="1">Uncharacterized protein</fullName>
    </submittedName>
</protein>
<evidence type="ECO:0000313" key="1">
    <source>
        <dbReference type="EMBL" id="KAL2044304.1"/>
    </source>
</evidence>
<comment type="caution">
    <text evidence="1">The sequence shown here is derived from an EMBL/GenBank/DDBJ whole genome shotgun (WGS) entry which is preliminary data.</text>
</comment>
<keyword evidence="2" id="KW-1185">Reference proteome</keyword>
<gene>
    <name evidence="1" type="ORF">N7G274_003009</name>
</gene>
<reference evidence="1 2" key="1">
    <citation type="submission" date="2024-09" db="EMBL/GenBank/DDBJ databases">
        <title>Rethinking Asexuality: The Enigmatic Case of Functional Sexual Genes in Lepraria (Stereocaulaceae).</title>
        <authorList>
            <person name="Doellman M."/>
            <person name="Sun Y."/>
            <person name="Barcenas-Pena A."/>
            <person name="Lumbsch H.T."/>
            <person name="Grewe F."/>
        </authorList>
    </citation>
    <scope>NUCLEOTIDE SEQUENCE [LARGE SCALE GENOMIC DNA]</scope>
    <source>
        <strain evidence="1 2">Mercado 3170</strain>
    </source>
</reference>
<proteinExistence type="predicted"/>